<gene>
    <name evidence="5" type="primary">LOC107412512</name>
</gene>
<dbReference type="KEGG" id="zju:107412512"/>
<dbReference type="PRINTS" id="PR00081">
    <property type="entry name" value="GDHRDH"/>
</dbReference>
<organism evidence="4 5">
    <name type="scientific">Ziziphus jujuba</name>
    <name type="common">Chinese jujube</name>
    <name type="synonym">Ziziphus sativa</name>
    <dbReference type="NCBI Taxonomy" id="326968"/>
    <lineage>
        <taxon>Eukaryota</taxon>
        <taxon>Viridiplantae</taxon>
        <taxon>Streptophyta</taxon>
        <taxon>Embryophyta</taxon>
        <taxon>Tracheophyta</taxon>
        <taxon>Spermatophyta</taxon>
        <taxon>Magnoliopsida</taxon>
        <taxon>eudicotyledons</taxon>
        <taxon>Gunneridae</taxon>
        <taxon>Pentapetalae</taxon>
        <taxon>rosids</taxon>
        <taxon>fabids</taxon>
        <taxon>Rosales</taxon>
        <taxon>Rhamnaceae</taxon>
        <taxon>Paliureae</taxon>
        <taxon>Ziziphus</taxon>
    </lineage>
</organism>
<evidence type="ECO:0000313" key="4">
    <source>
        <dbReference type="Proteomes" id="UP001652623"/>
    </source>
</evidence>
<dbReference type="Gene3D" id="3.40.50.720">
    <property type="entry name" value="NAD(P)-binding Rossmann-like Domain"/>
    <property type="match status" value="1"/>
</dbReference>
<accession>A0A6P3ZCR2</accession>
<dbReference type="GeneID" id="107412512"/>
<reference evidence="5" key="1">
    <citation type="submission" date="2025-08" db="UniProtKB">
        <authorList>
            <consortium name="RefSeq"/>
        </authorList>
    </citation>
    <scope>IDENTIFICATION</scope>
    <source>
        <tissue evidence="5">Seedling</tissue>
    </source>
</reference>
<dbReference type="PANTHER" id="PTHR43180:SF42">
    <property type="entry name" value="SHORT-CHAIN DEHYDROGENASE REDUCTASE ATA1"/>
    <property type="match status" value="1"/>
</dbReference>
<dbReference type="FunCoup" id="A0A6P3ZCR2">
    <property type="interactions" value="155"/>
</dbReference>
<dbReference type="Proteomes" id="UP001652623">
    <property type="component" value="Chromosome 10"/>
</dbReference>
<feature type="domain" description="Ketoreductase" evidence="3">
    <location>
        <begin position="33"/>
        <end position="210"/>
    </location>
</feature>
<evidence type="ECO:0000256" key="1">
    <source>
        <dbReference type="ARBA" id="ARBA00006484"/>
    </source>
</evidence>
<keyword evidence="4" id="KW-1185">Reference proteome</keyword>
<dbReference type="InterPro" id="IPR002347">
    <property type="entry name" value="SDR_fam"/>
</dbReference>
<evidence type="ECO:0000256" key="2">
    <source>
        <dbReference type="ARBA" id="ARBA00023002"/>
    </source>
</evidence>
<dbReference type="SUPFAM" id="SSF51735">
    <property type="entry name" value="NAD(P)-binding Rossmann-fold domains"/>
    <property type="match status" value="1"/>
</dbReference>
<dbReference type="AlphaFoldDB" id="A0A6P3ZCR2"/>
<evidence type="ECO:0000259" key="3">
    <source>
        <dbReference type="SMART" id="SM00822"/>
    </source>
</evidence>
<dbReference type="InterPro" id="IPR057326">
    <property type="entry name" value="KR_dom"/>
</dbReference>
<sequence length="295" mass="30971">MNTGQEHLMEPAPTHLHDGAQLQGFSAKRLAGKVAVITGGSRGIGAATAKAFAKNGAHVVIADLLDDIGAELADTISGRYIHCDVSKETDVESAIELAIRWKGQLDIMFNNAGISGPGGSITTMDMEQVKHLISVNVHGVLHGIKYAAKAMIEGGRKSGSIICTSSSAAIMGGLGSHAYSLSKEAINGLMRSAACELGMYGIRVNCISPHGVPSEMLVDAYRKYLGKEDMKAEEVGRIVGEKGSLLRGRGGFAEDVAQAALFLASDEESGFVTAHNLVVDGGYTSATSTMNFIYR</sequence>
<dbReference type="FunFam" id="3.40.50.720:FF:000084">
    <property type="entry name" value="Short-chain dehydrogenase reductase"/>
    <property type="match status" value="1"/>
</dbReference>
<dbReference type="PRINTS" id="PR00080">
    <property type="entry name" value="SDRFAMILY"/>
</dbReference>
<dbReference type="Pfam" id="PF13561">
    <property type="entry name" value="adh_short_C2"/>
    <property type="match status" value="1"/>
</dbReference>
<dbReference type="InterPro" id="IPR036291">
    <property type="entry name" value="NAD(P)-bd_dom_sf"/>
</dbReference>
<dbReference type="GO" id="GO:0016491">
    <property type="term" value="F:oxidoreductase activity"/>
    <property type="evidence" value="ECO:0007669"/>
    <property type="project" value="UniProtKB-KW"/>
</dbReference>
<dbReference type="PANTHER" id="PTHR43180">
    <property type="entry name" value="3-OXOACYL-(ACYL-CARRIER-PROTEIN) REDUCTASE (AFU_ORTHOLOGUE AFUA_6G11210)"/>
    <property type="match status" value="1"/>
</dbReference>
<protein>
    <submittedName>
        <fullName evidence="5">Short-chain dehydrogenase reductase ATA1</fullName>
    </submittedName>
</protein>
<dbReference type="SMART" id="SM00822">
    <property type="entry name" value="PKS_KR"/>
    <property type="match status" value="1"/>
</dbReference>
<dbReference type="InParanoid" id="A0A6P3ZCR2"/>
<name>A0A6P3ZCR2_ZIZJJ</name>
<proteinExistence type="inferred from homology"/>
<dbReference type="RefSeq" id="XP_015875773.1">
    <property type="nucleotide sequence ID" value="XM_016020287.4"/>
</dbReference>
<keyword evidence="2" id="KW-0560">Oxidoreductase</keyword>
<comment type="similarity">
    <text evidence="1">Belongs to the short-chain dehydrogenases/reductases (SDR) family.</text>
</comment>
<evidence type="ECO:0000313" key="5">
    <source>
        <dbReference type="RefSeq" id="XP_015875773.1"/>
    </source>
</evidence>